<dbReference type="GO" id="GO:0006888">
    <property type="term" value="P:endoplasmic reticulum to Golgi vesicle-mediated transport"/>
    <property type="evidence" value="ECO:0007669"/>
    <property type="project" value="TreeGrafter"/>
</dbReference>
<dbReference type="Pfam" id="PF00566">
    <property type="entry name" value="RabGAP-TBC"/>
    <property type="match status" value="1"/>
</dbReference>
<dbReference type="STRING" id="1156394.T0QRL7"/>
<accession>T0QRL7</accession>
<sequence>MLAALRKAARGLGVPGPADEPKDGHRQKILATLKHYENALASAASPEEAKAAQDRLMATWRRLALAPGGFLTRELRKRIWPILLGFTPESLETFFVDHRLKPQVPGYRHRAHPDDDQVQRDVDRSLNPDMWHDASTLHNRRKRRKSLYSLVHAVLCSAEADNVELHYYQGFHDVAAVFLLTTGVHAATPLLVRASATYFQEPMRTNFDSVLAIFSVLYPLLQTQDTELYGHIMASGVDPYFALPWVITWFAHHVKAFDDVCRLYDILLCSHPLFSMYLSAALVLHHRARLLQCPCDYAEMHSVLSKLVHSMPIEGIVVPPTQLLEMSRLANGDKIPQSCYTTYPFPHQSAVTEMPTAPTPWLEALAPRHMQLALASMALAVLASVLAMPLLDQL</sequence>
<dbReference type="EMBL" id="JH767147">
    <property type="protein sequence ID" value="EQC36580.1"/>
    <property type="molecule type" value="Genomic_DNA"/>
</dbReference>
<protein>
    <recommendedName>
        <fullName evidence="2">Rab-GAP TBC domain-containing protein</fullName>
    </recommendedName>
</protein>
<name>T0QRL7_SAPDV</name>
<dbReference type="InParanoid" id="T0QRL7"/>
<dbReference type="Proteomes" id="UP000030762">
    <property type="component" value="Unassembled WGS sequence"/>
</dbReference>
<dbReference type="SUPFAM" id="SSF47923">
    <property type="entry name" value="Ypt/Rab-GAP domain of gyp1p"/>
    <property type="match status" value="2"/>
</dbReference>
<dbReference type="RefSeq" id="XP_008610002.1">
    <property type="nucleotide sequence ID" value="XM_008611780.1"/>
</dbReference>
<keyword evidence="1" id="KW-0343">GTPase activation</keyword>
<dbReference type="OMA" id="VYMFAQI"/>
<evidence type="ECO:0000256" key="1">
    <source>
        <dbReference type="ARBA" id="ARBA00022468"/>
    </source>
</evidence>
<dbReference type="AlphaFoldDB" id="T0QRL7"/>
<dbReference type="PROSITE" id="PS50086">
    <property type="entry name" value="TBC_RABGAP"/>
    <property type="match status" value="1"/>
</dbReference>
<keyword evidence="4" id="KW-1185">Reference proteome</keyword>
<dbReference type="Gene3D" id="1.10.8.1310">
    <property type="match status" value="1"/>
</dbReference>
<organism evidence="3 4">
    <name type="scientific">Saprolegnia diclina (strain VS20)</name>
    <dbReference type="NCBI Taxonomy" id="1156394"/>
    <lineage>
        <taxon>Eukaryota</taxon>
        <taxon>Sar</taxon>
        <taxon>Stramenopiles</taxon>
        <taxon>Oomycota</taxon>
        <taxon>Saprolegniomycetes</taxon>
        <taxon>Saprolegniales</taxon>
        <taxon>Saprolegniaceae</taxon>
        <taxon>Saprolegnia</taxon>
    </lineage>
</organism>
<dbReference type="Gene3D" id="1.10.472.80">
    <property type="entry name" value="Ypt/Rab-GAP domain of gyp1p, domain 3"/>
    <property type="match status" value="1"/>
</dbReference>
<dbReference type="VEuPathDB" id="FungiDB:SDRG_06025"/>
<proteinExistence type="predicted"/>
<evidence type="ECO:0000259" key="2">
    <source>
        <dbReference type="PROSITE" id="PS50086"/>
    </source>
</evidence>
<dbReference type="InterPro" id="IPR045913">
    <property type="entry name" value="TBC20/Gyp8-like"/>
</dbReference>
<dbReference type="GO" id="GO:0005789">
    <property type="term" value="C:endoplasmic reticulum membrane"/>
    <property type="evidence" value="ECO:0007669"/>
    <property type="project" value="TreeGrafter"/>
</dbReference>
<dbReference type="PANTHER" id="PTHR20913">
    <property type="entry name" value="TBC1 DOMAIN FAMILY MEMBER 20/GTPASE"/>
    <property type="match status" value="1"/>
</dbReference>
<dbReference type="InterPro" id="IPR035969">
    <property type="entry name" value="Rab-GAP_TBC_sf"/>
</dbReference>
<dbReference type="PANTHER" id="PTHR20913:SF7">
    <property type="entry name" value="RE60063P"/>
    <property type="match status" value="1"/>
</dbReference>
<evidence type="ECO:0000313" key="4">
    <source>
        <dbReference type="Proteomes" id="UP000030762"/>
    </source>
</evidence>
<feature type="domain" description="Rab-GAP TBC" evidence="2">
    <location>
        <begin position="70"/>
        <end position="271"/>
    </location>
</feature>
<dbReference type="eggNOG" id="KOG2595">
    <property type="taxonomic scope" value="Eukaryota"/>
</dbReference>
<dbReference type="InterPro" id="IPR000195">
    <property type="entry name" value="Rab-GAP-TBC_dom"/>
</dbReference>
<dbReference type="GO" id="GO:0005096">
    <property type="term" value="F:GTPase activator activity"/>
    <property type="evidence" value="ECO:0007669"/>
    <property type="project" value="UniProtKB-KW"/>
</dbReference>
<reference evidence="3 4" key="1">
    <citation type="submission" date="2012-04" db="EMBL/GenBank/DDBJ databases">
        <title>The Genome Sequence of Saprolegnia declina VS20.</title>
        <authorList>
            <consortium name="The Broad Institute Genome Sequencing Platform"/>
            <person name="Russ C."/>
            <person name="Nusbaum C."/>
            <person name="Tyler B."/>
            <person name="van West P."/>
            <person name="Dieguez-Uribeondo J."/>
            <person name="de Bruijn I."/>
            <person name="Tripathy S."/>
            <person name="Jiang R."/>
            <person name="Young S.K."/>
            <person name="Zeng Q."/>
            <person name="Gargeya S."/>
            <person name="Fitzgerald M."/>
            <person name="Haas B."/>
            <person name="Abouelleil A."/>
            <person name="Alvarado L."/>
            <person name="Arachchi H.M."/>
            <person name="Berlin A."/>
            <person name="Chapman S.B."/>
            <person name="Goldberg J."/>
            <person name="Griggs A."/>
            <person name="Gujja S."/>
            <person name="Hansen M."/>
            <person name="Howarth C."/>
            <person name="Imamovic A."/>
            <person name="Larimer J."/>
            <person name="McCowen C."/>
            <person name="Montmayeur A."/>
            <person name="Murphy C."/>
            <person name="Neiman D."/>
            <person name="Pearson M."/>
            <person name="Priest M."/>
            <person name="Roberts A."/>
            <person name="Saif S."/>
            <person name="Shea T."/>
            <person name="Sisk P."/>
            <person name="Sykes S."/>
            <person name="Wortman J."/>
            <person name="Nusbaum C."/>
            <person name="Birren B."/>
        </authorList>
    </citation>
    <scope>NUCLEOTIDE SEQUENCE [LARGE SCALE GENOMIC DNA]</scope>
    <source>
        <strain evidence="3 4">VS20</strain>
    </source>
</reference>
<evidence type="ECO:0000313" key="3">
    <source>
        <dbReference type="EMBL" id="EQC36580.1"/>
    </source>
</evidence>
<dbReference type="GeneID" id="19946752"/>
<dbReference type="OrthoDB" id="206700at2759"/>
<gene>
    <name evidence="3" type="ORF">SDRG_06025</name>
</gene>
<dbReference type="SMART" id="SM00164">
    <property type="entry name" value="TBC"/>
    <property type="match status" value="1"/>
</dbReference>